<reference evidence="9" key="1">
    <citation type="submission" date="2016-06" db="UniProtKB">
        <authorList>
            <consortium name="WormBaseParasite"/>
        </authorList>
    </citation>
    <scope>IDENTIFICATION</scope>
</reference>
<dbReference type="PANTHER" id="PTHR11640:SF158">
    <property type="entry name" value="V-SET AND IMMUNOGLOBULIN DOMAIN-CONTAINING PROTEIN 10-LIKE 2"/>
    <property type="match status" value="1"/>
</dbReference>
<evidence type="ECO:0000256" key="2">
    <source>
        <dbReference type="ARBA" id="ARBA00023136"/>
    </source>
</evidence>
<dbReference type="PROSITE" id="PS50835">
    <property type="entry name" value="IG_LIKE"/>
    <property type="match status" value="2"/>
</dbReference>
<evidence type="ECO:0000256" key="4">
    <source>
        <dbReference type="ARBA" id="ARBA00023180"/>
    </source>
</evidence>
<dbReference type="Proteomes" id="UP000272942">
    <property type="component" value="Unassembled WGS sequence"/>
</dbReference>
<dbReference type="PANTHER" id="PTHR11640">
    <property type="entry name" value="NEPHRIN"/>
    <property type="match status" value="1"/>
</dbReference>
<evidence type="ECO:0000259" key="6">
    <source>
        <dbReference type="PROSITE" id="PS50835"/>
    </source>
</evidence>
<feature type="domain" description="Ig-like" evidence="6">
    <location>
        <begin position="355"/>
        <end position="390"/>
    </location>
</feature>
<feature type="domain" description="Ig-like" evidence="6">
    <location>
        <begin position="189"/>
        <end position="290"/>
    </location>
</feature>
<evidence type="ECO:0000256" key="5">
    <source>
        <dbReference type="ARBA" id="ARBA00023319"/>
    </source>
</evidence>
<keyword evidence="8" id="KW-1185">Reference proteome</keyword>
<keyword evidence="2" id="KW-0472">Membrane</keyword>
<organism evidence="9">
    <name type="scientific">Echinostoma caproni</name>
    <dbReference type="NCBI Taxonomy" id="27848"/>
    <lineage>
        <taxon>Eukaryota</taxon>
        <taxon>Metazoa</taxon>
        <taxon>Spiralia</taxon>
        <taxon>Lophotrochozoa</taxon>
        <taxon>Platyhelminthes</taxon>
        <taxon>Trematoda</taxon>
        <taxon>Digenea</taxon>
        <taxon>Plagiorchiida</taxon>
        <taxon>Echinostomata</taxon>
        <taxon>Echinostomatoidea</taxon>
        <taxon>Echinostomatidae</taxon>
        <taxon>Echinostoma</taxon>
    </lineage>
</organism>
<dbReference type="InterPro" id="IPR036179">
    <property type="entry name" value="Ig-like_dom_sf"/>
</dbReference>
<evidence type="ECO:0000313" key="9">
    <source>
        <dbReference type="WBParaSite" id="ECPE_0000561801-mRNA-1"/>
    </source>
</evidence>
<dbReference type="GO" id="GO:0050839">
    <property type="term" value="F:cell adhesion molecule binding"/>
    <property type="evidence" value="ECO:0007669"/>
    <property type="project" value="TreeGrafter"/>
</dbReference>
<protein>
    <submittedName>
        <fullName evidence="9">Ig-like domain-containing protein</fullName>
    </submittedName>
</protein>
<evidence type="ECO:0000313" key="8">
    <source>
        <dbReference type="Proteomes" id="UP000272942"/>
    </source>
</evidence>
<dbReference type="OrthoDB" id="10062932at2759"/>
<comment type="subcellular location">
    <subcellularLocation>
        <location evidence="1">Membrane</location>
        <topology evidence="1">Single-pass type I membrane protein</topology>
    </subcellularLocation>
</comment>
<evidence type="ECO:0000256" key="3">
    <source>
        <dbReference type="ARBA" id="ARBA00023157"/>
    </source>
</evidence>
<accession>A0A183AF70</accession>
<dbReference type="GO" id="GO:0005886">
    <property type="term" value="C:plasma membrane"/>
    <property type="evidence" value="ECO:0007669"/>
    <property type="project" value="TreeGrafter"/>
</dbReference>
<evidence type="ECO:0000313" key="7">
    <source>
        <dbReference type="EMBL" id="VDP76015.1"/>
    </source>
</evidence>
<dbReference type="GO" id="GO:0098609">
    <property type="term" value="P:cell-cell adhesion"/>
    <property type="evidence" value="ECO:0007669"/>
    <property type="project" value="TreeGrafter"/>
</dbReference>
<evidence type="ECO:0000256" key="1">
    <source>
        <dbReference type="ARBA" id="ARBA00004479"/>
    </source>
</evidence>
<dbReference type="SUPFAM" id="SSF48726">
    <property type="entry name" value="Immunoglobulin"/>
    <property type="match status" value="1"/>
</dbReference>
<dbReference type="GO" id="GO:0005911">
    <property type="term" value="C:cell-cell junction"/>
    <property type="evidence" value="ECO:0007669"/>
    <property type="project" value="TreeGrafter"/>
</dbReference>
<dbReference type="AlphaFoldDB" id="A0A183AF70"/>
<dbReference type="EMBL" id="UZAN01042475">
    <property type="protein sequence ID" value="VDP76015.1"/>
    <property type="molecule type" value="Genomic_DNA"/>
</dbReference>
<reference evidence="7 8" key="2">
    <citation type="submission" date="2018-11" db="EMBL/GenBank/DDBJ databases">
        <authorList>
            <consortium name="Pathogen Informatics"/>
        </authorList>
    </citation>
    <scope>NUCLEOTIDE SEQUENCE [LARGE SCALE GENOMIC DNA]</scope>
    <source>
        <strain evidence="7 8">Egypt</strain>
    </source>
</reference>
<gene>
    <name evidence="7" type="ORF">ECPE_LOCUS5605</name>
</gene>
<keyword evidence="4" id="KW-0325">Glycoprotein</keyword>
<proteinExistence type="predicted"/>
<dbReference type="InterPro" id="IPR007110">
    <property type="entry name" value="Ig-like_dom"/>
</dbReference>
<sequence length="438" mass="48239">MIKDNISHTFRISSTHRDNAGVYRCVALNAFGGLRSTSLKLEIGYLDPLNPKARSRSLLEVYLGQAVVLWPSSYARIFAPGGTHSELDTSSAEDSTLSVNAVPAPRAKWTMNNGPVPTTTSIYVSLVEQTLVLLNVDWSLDSTVFRAHLVNSYGDAQAQGGVYTQSFILTVKEPMPDAPIQSLHLVLPPKDVTVVLQDGQSGSATFECVFNARPSHALRVRWYHRQVDDAGPSQMQLIHSHDSQSDNARSYRFDRSGLNRSLTVSNIRTPTMSVLTGLVETYMEEFTCQAYLEAYPLAGDGFTRYDDNLNYGMAYMSGPLSATARLRIHVTPRLRLSSSVVPFPVQPGDNLGLQPKAAIVQSSVSATLIIPCEFEHAGHPRATIEWYKNGRRLTPAVGSTRMKSYVEIVERSEASAEFEPMQGCHLNYCTTHALPANL</sequence>
<keyword evidence="3" id="KW-1015">Disulfide bond</keyword>
<name>A0A183AF70_9TREM</name>
<dbReference type="InterPro" id="IPR051275">
    <property type="entry name" value="Cell_adhesion_signaling"/>
</dbReference>
<keyword evidence="5" id="KW-0393">Immunoglobulin domain</keyword>
<dbReference type="WBParaSite" id="ECPE_0000561801-mRNA-1">
    <property type="protein sequence ID" value="ECPE_0000561801-mRNA-1"/>
    <property type="gene ID" value="ECPE_0000561801"/>
</dbReference>